<dbReference type="InParanoid" id="E4WRB1"/>
<dbReference type="GO" id="GO:0005096">
    <property type="term" value="F:GTPase activator activity"/>
    <property type="evidence" value="ECO:0007669"/>
    <property type="project" value="InterPro"/>
</dbReference>
<dbReference type="InterPro" id="IPR036720">
    <property type="entry name" value="RanGAP1_C_sf"/>
</dbReference>
<dbReference type="EMBL" id="FN653015">
    <property type="protein sequence ID" value="CBY20292.1"/>
    <property type="molecule type" value="Genomic_DNA"/>
</dbReference>
<dbReference type="GO" id="GO:0007165">
    <property type="term" value="P:signal transduction"/>
    <property type="evidence" value="ECO:0007669"/>
    <property type="project" value="InterPro"/>
</dbReference>
<sequence>MEYFRLLHAPMVATAELFVELGLLKAEDDCRRKRLTRLIDLKNVYSWLKTEVTKPYFPQITKKYLLTFLNQKNVKRIAASDCEDRKVLLSGLYKF</sequence>
<keyword evidence="2" id="KW-1185">Reference proteome</keyword>
<accession>E4WRB1</accession>
<evidence type="ECO:0000313" key="2">
    <source>
        <dbReference type="Proteomes" id="UP000001307"/>
    </source>
</evidence>
<name>E4WRB1_OIKDI</name>
<dbReference type="AlphaFoldDB" id="E4WRB1"/>
<reference evidence="1" key="1">
    <citation type="journal article" date="2010" name="Science">
        <title>Plasticity of animal genome architecture unmasked by rapid evolution of a pelagic tunicate.</title>
        <authorList>
            <person name="Denoeud F."/>
            <person name="Henriet S."/>
            <person name="Mungpakdee S."/>
            <person name="Aury J.M."/>
            <person name="Da Silva C."/>
            <person name="Brinkmann H."/>
            <person name="Mikhaleva J."/>
            <person name="Olsen L.C."/>
            <person name="Jubin C."/>
            <person name="Canestro C."/>
            <person name="Bouquet J.M."/>
            <person name="Danks G."/>
            <person name="Poulain J."/>
            <person name="Campsteijn C."/>
            <person name="Adamski M."/>
            <person name="Cross I."/>
            <person name="Yadetie F."/>
            <person name="Muffato M."/>
            <person name="Louis A."/>
            <person name="Butcher S."/>
            <person name="Tsagkogeorga G."/>
            <person name="Konrad A."/>
            <person name="Singh S."/>
            <person name="Jensen M.F."/>
            <person name="Cong E.H."/>
            <person name="Eikeseth-Otteraa H."/>
            <person name="Noel B."/>
            <person name="Anthouard V."/>
            <person name="Porcel B.M."/>
            <person name="Kachouri-Lafond R."/>
            <person name="Nishino A."/>
            <person name="Ugolini M."/>
            <person name="Chourrout P."/>
            <person name="Nishida H."/>
            <person name="Aasland R."/>
            <person name="Huzurbazar S."/>
            <person name="Westhof E."/>
            <person name="Delsuc F."/>
            <person name="Lehrach H."/>
            <person name="Reinhardt R."/>
            <person name="Weissenbach J."/>
            <person name="Roy S.W."/>
            <person name="Artiguenave F."/>
            <person name="Postlethwait J.H."/>
            <person name="Manak J.R."/>
            <person name="Thompson E.M."/>
            <person name="Jaillon O."/>
            <person name="Du Pasquier L."/>
            <person name="Boudinot P."/>
            <person name="Liberles D.A."/>
            <person name="Volff J.N."/>
            <person name="Philippe H."/>
            <person name="Lenhard B."/>
            <person name="Roest Crollius H."/>
            <person name="Wincker P."/>
            <person name="Chourrout D."/>
        </authorList>
    </citation>
    <scope>NUCLEOTIDE SEQUENCE [LARGE SCALE GENOMIC DNA]</scope>
</reference>
<dbReference type="OrthoDB" id="10285551at2759"/>
<protein>
    <submittedName>
        <fullName evidence="1">Uncharacterized protein</fullName>
    </submittedName>
</protein>
<dbReference type="SUPFAM" id="SSF69099">
    <property type="entry name" value="Ran-GTPase activating protein 1 (RanGAP1), C-terminal domain"/>
    <property type="match status" value="1"/>
</dbReference>
<dbReference type="Gene3D" id="1.25.40.200">
    <property type="entry name" value="Ran-GTPase activating protein 1, C-terminal domain"/>
    <property type="match status" value="1"/>
</dbReference>
<dbReference type="Proteomes" id="UP000001307">
    <property type="component" value="Unassembled WGS sequence"/>
</dbReference>
<organism evidence="1">
    <name type="scientific">Oikopleura dioica</name>
    <name type="common">Tunicate</name>
    <dbReference type="NCBI Taxonomy" id="34765"/>
    <lineage>
        <taxon>Eukaryota</taxon>
        <taxon>Metazoa</taxon>
        <taxon>Chordata</taxon>
        <taxon>Tunicata</taxon>
        <taxon>Appendicularia</taxon>
        <taxon>Copelata</taxon>
        <taxon>Oikopleuridae</taxon>
        <taxon>Oikopleura</taxon>
    </lineage>
</organism>
<proteinExistence type="predicted"/>
<gene>
    <name evidence="1" type="ORF">GSOID_T00000280001</name>
</gene>
<evidence type="ECO:0000313" key="1">
    <source>
        <dbReference type="EMBL" id="CBY20292.1"/>
    </source>
</evidence>